<dbReference type="PANTHER" id="PTHR37804:SF1">
    <property type="entry name" value="CDAA REGULATORY PROTEIN CDAR"/>
    <property type="match status" value="1"/>
</dbReference>
<dbReference type="InterPro" id="IPR053154">
    <property type="entry name" value="c-di-AMP_regulator"/>
</dbReference>
<sequence>MEKETKNRNWLYVVLSVALAVCLWVYVSYINSSDNTYTFRNVPVEFTGLDTLEGRGLMISDGAEQTITLNVRTSWSTALRLSSEAISVTVDVSSIESAGTYTTGYRINYPTGVSGNSVSITGSTAQNVTYTVARRTERSVEVQGVFRGEVAEGYQREEFSFSPSTILIAGEESAVNQVDHALVTVTRDEPLSETFSGEMPFQLIGLDGTVLDLEELNLETDVNTVQVTLPVVQLKEVELTVDLLPGGGATADNAVVTINPSTITVSGSETDLAGLSSISLGEIELGNIFSQDTFTFDIQLASGLENVSGETQATVTVEITGLTTRTLEVDNIQWINAPEGCTVELVSQVRQIQIRGSEEAVNAVIASQISIVADLTDATIGTQNVPARVSLNGASDVGVVGDENYYRVVVNIARE</sequence>
<evidence type="ECO:0008006" key="4">
    <source>
        <dbReference type="Google" id="ProtNLM"/>
    </source>
</evidence>
<dbReference type="AlphaFoldDB" id="A0A9D2S6M9"/>
<reference evidence="2" key="1">
    <citation type="journal article" date="2021" name="PeerJ">
        <title>Extensive microbial diversity within the chicken gut microbiome revealed by metagenomics and culture.</title>
        <authorList>
            <person name="Gilroy R."/>
            <person name="Ravi A."/>
            <person name="Getino M."/>
            <person name="Pursley I."/>
            <person name="Horton D.L."/>
            <person name="Alikhan N.F."/>
            <person name="Baker D."/>
            <person name="Gharbi K."/>
            <person name="Hall N."/>
            <person name="Watson M."/>
            <person name="Adriaenssens E.M."/>
            <person name="Foster-Nyarko E."/>
            <person name="Jarju S."/>
            <person name="Secka A."/>
            <person name="Antonio M."/>
            <person name="Oren A."/>
            <person name="Chaudhuri R.R."/>
            <person name="La Ragione R."/>
            <person name="Hildebrand F."/>
            <person name="Pallen M.J."/>
        </authorList>
    </citation>
    <scope>NUCLEOTIDE SEQUENCE</scope>
    <source>
        <strain evidence="2">CHK189-11263</strain>
    </source>
</reference>
<keyword evidence="1" id="KW-1133">Transmembrane helix</keyword>
<gene>
    <name evidence="2" type="ORF">H9714_10775</name>
</gene>
<dbReference type="Gene3D" id="2.170.120.40">
    <property type="entry name" value="YbbR-like domain"/>
    <property type="match status" value="2"/>
</dbReference>
<organism evidence="2 3">
    <name type="scientific">Candidatus Flavonifractor intestinipullorum</name>
    <dbReference type="NCBI Taxonomy" id="2838587"/>
    <lineage>
        <taxon>Bacteria</taxon>
        <taxon>Bacillati</taxon>
        <taxon>Bacillota</taxon>
        <taxon>Clostridia</taxon>
        <taxon>Eubacteriales</taxon>
        <taxon>Oscillospiraceae</taxon>
        <taxon>Flavonifractor</taxon>
    </lineage>
</organism>
<evidence type="ECO:0000313" key="2">
    <source>
        <dbReference type="EMBL" id="HJB58019.1"/>
    </source>
</evidence>
<dbReference type="EMBL" id="DWYC01000094">
    <property type="protein sequence ID" value="HJB58019.1"/>
    <property type="molecule type" value="Genomic_DNA"/>
</dbReference>
<proteinExistence type="predicted"/>
<dbReference type="Gene3D" id="2.170.120.30">
    <property type="match status" value="2"/>
</dbReference>
<keyword evidence="1" id="KW-0812">Transmembrane</keyword>
<dbReference type="Proteomes" id="UP000824208">
    <property type="component" value="Unassembled WGS sequence"/>
</dbReference>
<protein>
    <recommendedName>
        <fullName evidence="4">YbbR-like protein</fullName>
    </recommendedName>
</protein>
<name>A0A9D2S6M9_9FIRM</name>
<evidence type="ECO:0000256" key="1">
    <source>
        <dbReference type="SAM" id="Phobius"/>
    </source>
</evidence>
<keyword evidence="1" id="KW-0472">Membrane</keyword>
<accession>A0A9D2S6M9</accession>
<feature type="transmembrane region" description="Helical" evidence="1">
    <location>
        <begin position="9"/>
        <end position="27"/>
    </location>
</feature>
<evidence type="ECO:0000313" key="3">
    <source>
        <dbReference type="Proteomes" id="UP000824208"/>
    </source>
</evidence>
<dbReference type="PANTHER" id="PTHR37804">
    <property type="entry name" value="CDAA REGULATORY PROTEIN CDAR"/>
    <property type="match status" value="1"/>
</dbReference>
<reference evidence="2" key="2">
    <citation type="submission" date="2021-04" db="EMBL/GenBank/DDBJ databases">
        <authorList>
            <person name="Gilroy R."/>
        </authorList>
    </citation>
    <scope>NUCLEOTIDE SEQUENCE</scope>
    <source>
        <strain evidence="2">CHK189-11263</strain>
    </source>
</reference>
<comment type="caution">
    <text evidence="2">The sequence shown here is derived from an EMBL/GenBank/DDBJ whole genome shotgun (WGS) entry which is preliminary data.</text>
</comment>